<dbReference type="InterPro" id="IPR027417">
    <property type="entry name" value="P-loop_NTPase"/>
</dbReference>
<dbReference type="Pfam" id="PF13175">
    <property type="entry name" value="AAA_15"/>
    <property type="match status" value="1"/>
</dbReference>
<comment type="caution">
    <text evidence="2">The sequence shown here is derived from an EMBL/GenBank/DDBJ whole genome shotgun (WGS) entry which is preliminary data.</text>
</comment>
<accession>A0ABQ5JJM5</accession>
<evidence type="ECO:0000313" key="2">
    <source>
        <dbReference type="EMBL" id="GKS82314.1"/>
    </source>
</evidence>
<proteinExistence type="predicted"/>
<dbReference type="EMBL" id="BQXH01000026">
    <property type="protein sequence ID" value="GKS82314.1"/>
    <property type="molecule type" value="Genomic_DNA"/>
</dbReference>
<dbReference type="SUPFAM" id="SSF52540">
    <property type="entry name" value="P-loop containing nucleoside triphosphate hydrolases"/>
    <property type="match status" value="1"/>
</dbReference>
<organism evidence="2 3">
    <name type="scientific">Ligilactobacillus pabuli</name>
    <dbReference type="NCBI Taxonomy" id="2886039"/>
    <lineage>
        <taxon>Bacteria</taxon>
        <taxon>Bacillati</taxon>
        <taxon>Bacillota</taxon>
        <taxon>Bacilli</taxon>
        <taxon>Lactobacillales</taxon>
        <taxon>Lactobacillaceae</taxon>
        <taxon>Ligilactobacillus</taxon>
    </lineage>
</organism>
<feature type="domain" description="Endonuclease GajA/Old nuclease/RecF-like AAA" evidence="1">
    <location>
        <begin position="1"/>
        <end position="50"/>
    </location>
</feature>
<dbReference type="Proteomes" id="UP001055149">
    <property type="component" value="Unassembled WGS sequence"/>
</dbReference>
<dbReference type="Gene3D" id="3.40.50.300">
    <property type="entry name" value="P-loop containing nucleotide triphosphate hydrolases"/>
    <property type="match status" value="1"/>
</dbReference>
<reference evidence="2" key="1">
    <citation type="journal article" date="2022" name="Int. J. Syst. Evol. Microbiol.">
        <title>A novel species of lactic acid bacteria, Ligilactobacillus pabuli sp. nov., isolated from alfalfa silage.</title>
        <authorList>
            <person name="Tohno M."/>
            <person name="Tanizawa Y."/>
            <person name="Sawada H."/>
            <person name="Sakamoto M."/>
            <person name="Ohkuma M."/>
            <person name="Kobayashi H."/>
        </authorList>
    </citation>
    <scope>NUCLEOTIDE SEQUENCE</scope>
    <source>
        <strain evidence="2">AF129</strain>
    </source>
</reference>
<gene>
    <name evidence="2" type="ORF">LPAF129_20000</name>
</gene>
<keyword evidence="3" id="KW-1185">Reference proteome</keyword>
<sequence>MKLIKMKINGFRSYGEEVIVEFNGLTTFIGDNGAGKTAVLIMLNKIFSSKCLIVSFEQVIFIRL</sequence>
<dbReference type="InterPro" id="IPR041685">
    <property type="entry name" value="AAA_GajA/Old/RecF-like"/>
</dbReference>
<name>A0ABQ5JJM5_9LACO</name>
<evidence type="ECO:0000313" key="3">
    <source>
        <dbReference type="Proteomes" id="UP001055149"/>
    </source>
</evidence>
<evidence type="ECO:0000259" key="1">
    <source>
        <dbReference type="Pfam" id="PF13175"/>
    </source>
</evidence>
<protein>
    <recommendedName>
        <fullName evidence="1">Endonuclease GajA/Old nuclease/RecF-like AAA domain-containing protein</fullName>
    </recommendedName>
</protein>
<dbReference type="RefSeq" id="WP_373875047.1">
    <property type="nucleotide sequence ID" value="NZ_BQXH01000026.1"/>
</dbReference>